<keyword evidence="5 9" id="KW-0547">Nucleotide-binding</keyword>
<gene>
    <name evidence="12" type="ORF">CCAM_LOCUS41760</name>
</gene>
<reference evidence="12 13" key="1">
    <citation type="submission" date="2018-04" db="EMBL/GenBank/DDBJ databases">
        <authorList>
            <person name="Vogel A."/>
        </authorList>
    </citation>
    <scope>NUCLEOTIDE SEQUENCE [LARGE SCALE GENOMIC DNA]</scope>
</reference>
<accession>A0A484NJI4</accession>
<sequence length="500" mass="55019">METRKVVVVLAAVTTVSTVVALTLSVRSFNRRSERRRRHAHRILRKFARDCATPVQKLRSIADDVVSDMRNSLSPPDRKCGGLQMLPCDVASLPTGEEKGLHYGINLRGDNFLILQAKLGGKNEPVTELSRQEITIPMDVINGTSKDLFDLIGLELAKFMTMHGESTRNGQGHRKLGFTISQLPVVEASASMEAAIRVNGSSIGILPNQAKEVYVNEINECLEKHGVDLRVLALVDDTIGVLAGGRYYSQESVTAVTLGMGTNAAYVESSSAVEKWPFGKPHKFSETVVDMQWGNFYSSNLPVTEFDLSLDTESSNPGCRRFEKLISGMYLGEIVRRVLLKIARETCLFGDIVPPKLSVPYLLRSPDMAAMHQDMSEDYEVISEKLKEIFEITNSDPVSRAIVSDICDIVAQRAARLVGAGVIGILNKLERLDKRISIVTVDGGLYEHYRVFRSYLNGSVWEMLGNELSDNVILEHSHGGSGAGAVFLAALHSQPSNLNN</sequence>
<keyword evidence="6 9" id="KW-0418">Kinase</keyword>
<dbReference type="EMBL" id="OOIL02006673">
    <property type="protein sequence ID" value="VFQ99984.1"/>
    <property type="molecule type" value="Genomic_DNA"/>
</dbReference>
<dbReference type="InterPro" id="IPR043129">
    <property type="entry name" value="ATPase_NBD"/>
</dbReference>
<dbReference type="AlphaFoldDB" id="A0A484NJI4"/>
<comment type="pathway">
    <text evidence="2">Carbohydrate metabolism; hexose metabolism.</text>
</comment>
<evidence type="ECO:0000256" key="3">
    <source>
        <dbReference type="ARBA" id="ARBA00009225"/>
    </source>
</evidence>
<evidence type="ECO:0000256" key="6">
    <source>
        <dbReference type="ARBA" id="ARBA00022777"/>
    </source>
</evidence>
<evidence type="ECO:0000313" key="12">
    <source>
        <dbReference type="EMBL" id="VFQ99984.1"/>
    </source>
</evidence>
<dbReference type="SUPFAM" id="SSF53067">
    <property type="entry name" value="Actin-like ATPase domain"/>
    <property type="match status" value="2"/>
</dbReference>
<keyword evidence="13" id="KW-1185">Reference proteome</keyword>
<dbReference type="InterPro" id="IPR001312">
    <property type="entry name" value="Hexokinase"/>
</dbReference>
<dbReference type="Proteomes" id="UP000595140">
    <property type="component" value="Unassembled WGS sequence"/>
</dbReference>
<evidence type="ECO:0000256" key="8">
    <source>
        <dbReference type="ARBA" id="ARBA00023152"/>
    </source>
</evidence>
<dbReference type="GO" id="GO:0005536">
    <property type="term" value="F:D-glucose binding"/>
    <property type="evidence" value="ECO:0007669"/>
    <property type="project" value="InterPro"/>
</dbReference>
<dbReference type="UniPathway" id="UPA00242"/>
<dbReference type="GO" id="GO:0004396">
    <property type="term" value="F:hexokinase activity"/>
    <property type="evidence" value="ECO:0007669"/>
    <property type="project" value="UniProtKB-UniRule"/>
</dbReference>
<dbReference type="Pfam" id="PF00349">
    <property type="entry name" value="Hexokinase_1"/>
    <property type="match status" value="1"/>
</dbReference>
<keyword evidence="8 9" id="KW-0324">Glycolysis</keyword>
<evidence type="ECO:0000256" key="4">
    <source>
        <dbReference type="ARBA" id="ARBA00022679"/>
    </source>
</evidence>
<name>A0A484NJI4_9ASTE</name>
<dbReference type="InterPro" id="IPR022673">
    <property type="entry name" value="Hexokinase_C"/>
</dbReference>
<evidence type="ECO:0000256" key="9">
    <source>
        <dbReference type="RuleBase" id="RU362007"/>
    </source>
</evidence>
<dbReference type="InterPro" id="IPR022672">
    <property type="entry name" value="Hexokinase_N"/>
</dbReference>
<organism evidence="12 13">
    <name type="scientific">Cuscuta campestris</name>
    <dbReference type="NCBI Taxonomy" id="132261"/>
    <lineage>
        <taxon>Eukaryota</taxon>
        <taxon>Viridiplantae</taxon>
        <taxon>Streptophyta</taxon>
        <taxon>Embryophyta</taxon>
        <taxon>Tracheophyta</taxon>
        <taxon>Spermatophyta</taxon>
        <taxon>Magnoliopsida</taxon>
        <taxon>eudicotyledons</taxon>
        <taxon>Gunneridae</taxon>
        <taxon>Pentapetalae</taxon>
        <taxon>asterids</taxon>
        <taxon>lamiids</taxon>
        <taxon>Solanales</taxon>
        <taxon>Convolvulaceae</taxon>
        <taxon>Cuscuteae</taxon>
        <taxon>Cuscuta</taxon>
        <taxon>Cuscuta subgen. Grammica</taxon>
        <taxon>Cuscuta sect. Cleistogrammica</taxon>
    </lineage>
</organism>
<proteinExistence type="inferred from homology"/>
<dbReference type="PANTHER" id="PTHR19443:SF18">
    <property type="entry name" value="HEXOKINASE-LIKE 2 PROTEIN-RELATED"/>
    <property type="match status" value="1"/>
</dbReference>
<comment type="similarity">
    <text evidence="3 9">Belongs to the hexokinase family.</text>
</comment>
<protein>
    <recommendedName>
        <fullName evidence="9">Phosphotransferase</fullName>
        <ecNumber evidence="9">2.7.1.-</ecNumber>
    </recommendedName>
</protein>
<dbReference type="EC" id="2.7.1.-" evidence="9"/>
<dbReference type="GO" id="GO:0006096">
    <property type="term" value="P:glycolytic process"/>
    <property type="evidence" value="ECO:0007669"/>
    <property type="project" value="UniProtKB-UniPathway"/>
</dbReference>
<feature type="domain" description="Hexokinase C-terminal" evidence="11">
    <location>
        <begin position="255"/>
        <end position="490"/>
    </location>
</feature>
<keyword evidence="4 9" id="KW-0808">Transferase</keyword>
<evidence type="ECO:0000259" key="11">
    <source>
        <dbReference type="Pfam" id="PF03727"/>
    </source>
</evidence>
<evidence type="ECO:0000256" key="2">
    <source>
        <dbReference type="ARBA" id="ARBA00005028"/>
    </source>
</evidence>
<dbReference type="Gene3D" id="3.30.420.40">
    <property type="match status" value="1"/>
</dbReference>
<dbReference type="GO" id="GO:0019318">
    <property type="term" value="P:hexose metabolic process"/>
    <property type="evidence" value="ECO:0007669"/>
    <property type="project" value="UniProtKB-UniPathway"/>
</dbReference>
<comment type="pathway">
    <text evidence="1">Carbohydrate degradation.</text>
</comment>
<dbReference type="Pfam" id="PF03727">
    <property type="entry name" value="Hexokinase_2"/>
    <property type="match status" value="1"/>
</dbReference>
<evidence type="ECO:0000313" key="13">
    <source>
        <dbReference type="Proteomes" id="UP000595140"/>
    </source>
</evidence>
<evidence type="ECO:0000256" key="7">
    <source>
        <dbReference type="ARBA" id="ARBA00022840"/>
    </source>
</evidence>
<dbReference type="UniPathway" id="UPA00109">
    <property type="reaction ID" value="UER00180"/>
</dbReference>
<dbReference type="GO" id="GO:0005829">
    <property type="term" value="C:cytosol"/>
    <property type="evidence" value="ECO:0007669"/>
    <property type="project" value="TreeGrafter"/>
</dbReference>
<feature type="domain" description="Hexokinase N-terminal" evidence="10">
    <location>
        <begin position="44"/>
        <end position="247"/>
    </location>
</feature>
<dbReference type="GO" id="GO:0005739">
    <property type="term" value="C:mitochondrion"/>
    <property type="evidence" value="ECO:0007669"/>
    <property type="project" value="TreeGrafter"/>
</dbReference>
<dbReference type="GO" id="GO:0001678">
    <property type="term" value="P:intracellular glucose homeostasis"/>
    <property type="evidence" value="ECO:0007669"/>
    <property type="project" value="InterPro"/>
</dbReference>
<dbReference type="PROSITE" id="PS51748">
    <property type="entry name" value="HEXOKINASE_2"/>
    <property type="match status" value="1"/>
</dbReference>
<keyword evidence="7 9" id="KW-0067">ATP-binding</keyword>
<dbReference type="GO" id="GO:0005524">
    <property type="term" value="F:ATP binding"/>
    <property type="evidence" value="ECO:0007669"/>
    <property type="project" value="UniProtKB-UniRule"/>
</dbReference>
<dbReference type="PANTHER" id="PTHR19443">
    <property type="entry name" value="HEXOKINASE"/>
    <property type="match status" value="1"/>
</dbReference>
<evidence type="ECO:0000256" key="1">
    <source>
        <dbReference type="ARBA" id="ARBA00004921"/>
    </source>
</evidence>
<dbReference type="Gene3D" id="3.40.367.20">
    <property type="match status" value="1"/>
</dbReference>
<dbReference type="OrthoDB" id="419537at2759"/>
<dbReference type="PRINTS" id="PR00475">
    <property type="entry name" value="HEXOKINASE"/>
</dbReference>
<evidence type="ECO:0000256" key="5">
    <source>
        <dbReference type="ARBA" id="ARBA00022741"/>
    </source>
</evidence>
<evidence type="ECO:0000259" key="10">
    <source>
        <dbReference type="Pfam" id="PF00349"/>
    </source>
</evidence>